<evidence type="ECO:0000256" key="2">
    <source>
        <dbReference type="ARBA" id="ARBA00007362"/>
    </source>
</evidence>
<keyword evidence="3" id="KW-1133">Transmembrane helix</keyword>
<feature type="transmembrane region" description="Helical" evidence="3">
    <location>
        <begin position="39"/>
        <end position="61"/>
    </location>
</feature>
<dbReference type="STRING" id="759851.SAMN04244570_0881"/>
<comment type="similarity">
    <text evidence="2">Belongs to the EamA transporter family.</text>
</comment>
<dbReference type="OrthoDB" id="8114804at2"/>
<dbReference type="RefSeq" id="WP_009496585.1">
    <property type="nucleotide sequence ID" value="NZ_GL982997.1"/>
</dbReference>
<proteinExistence type="inferred from homology"/>
<feature type="transmembrane region" description="Helical" evidence="3">
    <location>
        <begin position="224"/>
        <end position="243"/>
    </location>
</feature>
<feature type="transmembrane region" description="Helical" evidence="3">
    <location>
        <begin position="161"/>
        <end position="182"/>
    </location>
</feature>
<sequence>MEYAADRTQSKYMIGVAALILSAILTALSQVYYGNRVQSVHPFLFTGISFFITTCYFQWFARKQRLPYYWRKAISPLVKLNLSSALTFMGFYYALKYIEPAIVSSLEMGIGPLFVILIALFQRKAVTLEKWGIAVGTLLTTFLLIYAVFTGQSATAIQWDVIVLLGIFASVACGLGAVLCTIYSKQLSNEGWTSSMILSKRFYGIILLSFFFTYDLIFDYALENIGWILVITFTGVLIPMYLLQKGIQYCETFLVMMSLCFIPVITFFLQLFDSRLQWSNLTLVGVLLLFGLGISSVYVERKA</sequence>
<dbReference type="Pfam" id="PF00892">
    <property type="entry name" value="EamA"/>
    <property type="match status" value="1"/>
</dbReference>
<feature type="domain" description="EamA" evidence="4">
    <location>
        <begin position="13"/>
        <end position="145"/>
    </location>
</feature>
<dbReference type="InterPro" id="IPR000620">
    <property type="entry name" value="EamA_dom"/>
</dbReference>
<feature type="transmembrane region" description="Helical" evidence="3">
    <location>
        <begin position="278"/>
        <end position="299"/>
    </location>
</feature>
<keyword evidence="3" id="KW-0812">Transmembrane</keyword>
<dbReference type="GO" id="GO:0016020">
    <property type="term" value="C:membrane"/>
    <property type="evidence" value="ECO:0007669"/>
    <property type="project" value="InterPro"/>
</dbReference>
<evidence type="ECO:0000313" key="6">
    <source>
        <dbReference type="Proteomes" id="UP000005316"/>
    </source>
</evidence>
<feature type="transmembrane region" description="Helical" evidence="3">
    <location>
        <begin position="101"/>
        <end position="121"/>
    </location>
</feature>
<feature type="transmembrane region" description="Helical" evidence="3">
    <location>
        <begin position="133"/>
        <end position="149"/>
    </location>
</feature>
<organism evidence="5 6">
    <name type="scientific">Sporosarcina newyorkensis 2681</name>
    <dbReference type="NCBI Taxonomy" id="1027292"/>
    <lineage>
        <taxon>Bacteria</taxon>
        <taxon>Bacillati</taxon>
        <taxon>Bacillota</taxon>
        <taxon>Bacilli</taxon>
        <taxon>Bacillales</taxon>
        <taxon>Caryophanaceae</taxon>
        <taxon>Sporosarcina</taxon>
    </lineage>
</organism>
<dbReference type="InterPro" id="IPR037185">
    <property type="entry name" value="EmrE-like"/>
</dbReference>
<evidence type="ECO:0000256" key="1">
    <source>
        <dbReference type="ARBA" id="ARBA00004127"/>
    </source>
</evidence>
<evidence type="ECO:0000259" key="4">
    <source>
        <dbReference type="Pfam" id="PF00892"/>
    </source>
</evidence>
<protein>
    <recommendedName>
        <fullName evidence="4">EamA domain-containing protein</fullName>
    </recommendedName>
</protein>
<comment type="caution">
    <text evidence="5">The sequence shown here is derived from an EMBL/GenBank/DDBJ whole genome shotgun (WGS) entry which is preliminary data.</text>
</comment>
<evidence type="ECO:0000313" key="5">
    <source>
        <dbReference type="EMBL" id="EGQ27928.1"/>
    </source>
</evidence>
<name>F9DMQ7_9BACL</name>
<dbReference type="Proteomes" id="UP000005316">
    <property type="component" value="Unassembled WGS sequence"/>
</dbReference>
<keyword evidence="3" id="KW-0472">Membrane</keyword>
<dbReference type="EMBL" id="AFPZ01000003">
    <property type="protein sequence ID" value="EGQ27928.1"/>
    <property type="molecule type" value="Genomic_DNA"/>
</dbReference>
<evidence type="ECO:0000256" key="3">
    <source>
        <dbReference type="SAM" id="Phobius"/>
    </source>
</evidence>
<accession>F9DMQ7</accession>
<reference evidence="5 6" key="1">
    <citation type="submission" date="2011-04" db="EMBL/GenBank/DDBJ databases">
        <authorList>
            <person name="Muzny D."/>
            <person name="Qin X."/>
            <person name="Deng J."/>
            <person name="Jiang H."/>
            <person name="Liu Y."/>
            <person name="Qu J."/>
            <person name="Song X.-Z."/>
            <person name="Zhang L."/>
            <person name="Thornton R."/>
            <person name="Coyle M."/>
            <person name="Francisco L."/>
            <person name="Jackson L."/>
            <person name="Javaid M."/>
            <person name="Korchina V."/>
            <person name="Kovar C."/>
            <person name="Mata R."/>
            <person name="Mathew T."/>
            <person name="Ngo R."/>
            <person name="Nguyen L."/>
            <person name="Nguyen N."/>
            <person name="Okwuonu G."/>
            <person name="Ongeri F."/>
            <person name="Pham C."/>
            <person name="Simmons D."/>
            <person name="Wilczek-Boney K."/>
            <person name="Hale W."/>
            <person name="Jakkamsetti A."/>
            <person name="Pham P."/>
            <person name="Ruth R."/>
            <person name="San Lucas F."/>
            <person name="Warren J."/>
            <person name="Zhang J."/>
            <person name="Zhao Z."/>
            <person name="Zhou C."/>
            <person name="Zhu D."/>
            <person name="Lee S."/>
            <person name="Bess C."/>
            <person name="Blankenburg K."/>
            <person name="Forbes L."/>
            <person name="Fu Q."/>
            <person name="Gubbala S."/>
            <person name="Hirani K."/>
            <person name="Jayaseelan J.C."/>
            <person name="Lara F."/>
            <person name="Munidasa M."/>
            <person name="Palculict T."/>
            <person name="Patil S."/>
            <person name="Pu L.-L."/>
            <person name="Saada N."/>
            <person name="Tang L."/>
            <person name="Weissenberger G."/>
            <person name="Zhu Y."/>
            <person name="Hemphill L."/>
            <person name="Shang Y."/>
            <person name="Youmans B."/>
            <person name="Ayvaz T."/>
            <person name="Ross M."/>
            <person name="Santibanez J."/>
            <person name="Aqrawi P."/>
            <person name="Gross S."/>
            <person name="Joshi V."/>
            <person name="Fowler G."/>
            <person name="Nazareth L."/>
            <person name="Reid J."/>
            <person name="Worley K."/>
            <person name="Petrosino J."/>
            <person name="Highlander S."/>
            <person name="Gibbs R."/>
        </authorList>
    </citation>
    <scope>NUCLEOTIDE SEQUENCE [LARGE SCALE GENOMIC DNA]</scope>
    <source>
        <strain evidence="5 6">2681</strain>
    </source>
</reference>
<dbReference type="AlphaFoldDB" id="F9DMQ7"/>
<dbReference type="SUPFAM" id="SSF103481">
    <property type="entry name" value="Multidrug resistance efflux transporter EmrE"/>
    <property type="match status" value="1"/>
</dbReference>
<feature type="transmembrane region" description="Helical" evidence="3">
    <location>
        <begin position="12"/>
        <end position="33"/>
    </location>
</feature>
<feature type="transmembrane region" description="Helical" evidence="3">
    <location>
        <begin position="252"/>
        <end position="272"/>
    </location>
</feature>
<comment type="subcellular location">
    <subcellularLocation>
        <location evidence="1">Endomembrane system</location>
        <topology evidence="1">Multi-pass membrane protein</topology>
    </subcellularLocation>
</comment>
<feature type="transmembrane region" description="Helical" evidence="3">
    <location>
        <begin position="202"/>
        <end position="218"/>
    </location>
</feature>
<feature type="transmembrane region" description="Helical" evidence="3">
    <location>
        <begin position="73"/>
        <end position="95"/>
    </location>
</feature>
<gene>
    <name evidence="5" type="ORF">HMPREF9372_0087</name>
</gene>
<dbReference type="HOGENOM" id="CLU_075521_1_0_9"/>
<dbReference type="eggNOG" id="COG0697">
    <property type="taxonomic scope" value="Bacteria"/>
</dbReference>